<dbReference type="InterPro" id="IPR023296">
    <property type="entry name" value="Glyco_hydro_beta-prop_sf"/>
</dbReference>
<dbReference type="Pfam" id="PF17851">
    <property type="entry name" value="GH43_C2"/>
    <property type="match status" value="1"/>
</dbReference>
<dbReference type="GO" id="GO:0005975">
    <property type="term" value="P:carbohydrate metabolic process"/>
    <property type="evidence" value="ECO:0007669"/>
    <property type="project" value="InterPro"/>
</dbReference>
<keyword evidence="9" id="KW-1185">Reference proteome</keyword>
<evidence type="ECO:0000256" key="3">
    <source>
        <dbReference type="ARBA" id="ARBA00023295"/>
    </source>
</evidence>
<dbReference type="InterPro" id="IPR051795">
    <property type="entry name" value="Glycosyl_Hydrlase_43"/>
</dbReference>
<evidence type="ECO:0000256" key="1">
    <source>
        <dbReference type="ARBA" id="ARBA00009865"/>
    </source>
</evidence>
<dbReference type="Gene3D" id="2.60.120.200">
    <property type="match status" value="1"/>
</dbReference>
<dbReference type="InterPro" id="IPR013320">
    <property type="entry name" value="ConA-like_dom_sf"/>
</dbReference>
<sequence length="561" mass="62889">MTNDVLITVTGTNPVINSDVPDPDIIRVGDTYYMATTTMFLMPGCDILRSYDLIHWEFLTHAYAKLGDEATQQLAEHGRNAYGRGMWAPSLRYHDGLFSIVFVANDTHRTYVLEATDPAGPWSKRVIEGFYHDNSVLYDDDGRVYIVYGNMQLHLTEMEPDLSRPKQGGLDRIIAEDNPRAGLGYEGCHIYKHNGRYYVWTCHFPPNHRKTEACLVSETLDGEFTAREILDDDLGFHGLGVAQGGMVDTPSGDWYAFMMHDRGALGRALTIMPMRFDDDGFPVLGDNGRVPRTVSVTGVSAERAKHTYAPLNGSDDFRYIADADNNVASTDLHPYWQFNHNPNRAAWSLSEHSGWLTIRPDHVVPNINYAHNTLTQRTVGPRCAAEVTLEASDLRVGDVAGLAAMQGYYRFVAVTRTADGLQLTVRVKPYREGSVFGDGNWDSAAVETASAILHSSRVRLRAVYDFTDMADTVTFFYQPIEDVDAGNGTTRHADNTFDVTSYDCSSRSWQQLGDTYRLYYTLDYFTGCRIGLFAYATAQIGGEARFADFRFIEPQDLHVKP</sequence>
<name>A0A261G0B3_9BIFI</name>
<keyword evidence="3 6" id="KW-0326">Glycosidase</keyword>
<feature type="domain" description="Beta-xylosidase C-terminal Concanavalin A-like" evidence="7">
    <location>
        <begin position="329"/>
        <end position="551"/>
    </location>
</feature>
<evidence type="ECO:0000256" key="5">
    <source>
        <dbReference type="PIRSR" id="PIRSR606710-2"/>
    </source>
</evidence>
<dbReference type="InterPro" id="IPR041542">
    <property type="entry name" value="GH43_C2"/>
</dbReference>
<dbReference type="AlphaFoldDB" id="A0A261G0B3"/>
<reference evidence="8 9" key="1">
    <citation type="journal article" date="2017" name="BMC Genomics">
        <title>Comparative genomic and phylogenomic analyses of the Bifidobacteriaceae family.</title>
        <authorList>
            <person name="Lugli G.A."/>
            <person name="Milani C."/>
            <person name="Turroni F."/>
            <person name="Duranti S."/>
            <person name="Mancabelli L."/>
            <person name="Mangifesta M."/>
            <person name="Ferrario C."/>
            <person name="Modesto M."/>
            <person name="Mattarelli P."/>
            <person name="Jiri K."/>
            <person name="van Sinderen D."/>
            <person name="Ventura M."/>
        </authorList>
    </citation>
    <scope>NUCLEOTIDE SEQUENCE [LARGE SCALE GENOMIC DNA]</scope>
    <source>
        <strain evidence="8 9">DSM 100202</strain>
    </source>
</reference>
<keyword evidence="2 6" id="KW-0378">Hydrolase</keyword>
<dbReference type="Proteomes" id="UP000216074">
    <property type="component" value="Unassembled WGS sequence"/>
</dbReference>
<dbReference type="Pfam" id="PF04616">
    <property type="entry name" value="Glyco_hydro_43"/>
    <property type="match status" value="1"/>
</dbReference>
<dbReference type="GO" id="GO:0004553">
    <property type="term" value="F:hydrolase activity, hydrolyzing O-glycosyl compounds"/>
    <property type="evidence" value="ECO:0007669"/>
    <property type="project" value="InterPro"/>
</dbReference>
<evidence type="ECO:0000256" key="4">
    <source>
        <dbReference type="PIRSR" id="PIRSR606710-1"/>
    </source>
</evidence>
<dbReference type="PANTHER" id="PTHR42812:SF12">
    <property type="entry name" value="BETA-XYLOSIDASE-RELATED"/>
    <property type="match status" value="1"/>
</dbReference>
<feature type="active site" description="Proton acceptor" evidence="4">
    <location>
        <position position="22"/>
    </location>
</feature>
<dbReference type="SUPFAM" id="SSF75005">
    <property type="entry name" value="Arabinanase/levansucrase/invertase"/>
    <property type="match status" value="1"/>
</dbReference>
<evidence type="ECO:0000313" key="8">
    <source>
        <dbReference type="EMBL" id="OZG64446.1"/>
    </source>
</evidence>
<organism evidence="8 9">
    <name type="scientific">Bifidobacterium hapali</name>
    <dbReference type="NCBI Taxonomy" id="1630172"/>
    <lineage>
        <taxon>Bacteria</taxon>
        <taxon>Bacillati</taxon>
        <taxon>Actinomycetota</taxon>
        <taxon>Actinomycetes</taxon>
        <taxon>Bifidobacteriales</taxon>
        <taxon>Bifidobacteriaceae</taxon>
        <taxon>Bifidobacterium</taxon>
    </lineage>
</organism>
<dbReference type="SUPFAM" id="SSF49899">
    <property type="entry name" value="Concanavalin A-like lectins/glucanases"/>
    <property type="match status" value="1"/>
</dbReference>
<dbReference type="Gene3D" id="2.115.10.20">
    <property type="entry name" value="Glycosyl hydrolase domain, family 43"/>
    <property type="match status" value="1"/>
</dbReference>
<dbReference type="InterPro" id="IPR006710">
    <property type="entry name" value="Glyco_hydro_43"/>
</dbReference>
<dbReference type="EMBL" id="MWWY01000022">
    <property type="protein sequence ID" value="OZG64446.1"/>
    <property type="molecule type" value="Genomic_DNA"/>
</dbReference>
<dbReference type="PANTHER" id="PTHR42812">
    <property type="entry name" value="BETA-XYLOSIDASE"/>
    <property type="match status" value="1"/>
</dbReference>
<evidence type="ECO:0000256" key="2">
    <source>
        <dbReference type="ARBA" id="ARBA00022801"/>
    </source>
</evidence>
<accession>A0A261G0B3</accession>
<dbReference type="CDD" id="cd09001">
    <property type="entry name" value="GH43_FsAxh1-like"/>
    <property type="match status" value="1"/>
</dbReference>
<evidence type="ECO:0000256" key="6">
    <source>
        <dbReference type="RuleBase" id="RU361187"/>
    </source>
</evidence>
<comment type="caution">
    <text evidence="8">The sequence shown here is derived from an EMBL/GenBank/DDBJ whole genome shotgun (WGS) entry which is preliminary data.</text>
</comment>
<proteinExistence type="inferred from homology"/>
<feature type="site" description="Important for catalytic activity, responsible for pKa modulation of the active site Glu and correct orientation of both the proton donor and substrate" evidence="5">
    <location>
        <position position="133"/>
    </location>
</feature>
<comment type="similarity">
    <text evidence="1 6">Belongs to the glycosyl hydrolase 43 family.</text>
</comment>
<feature type="active site" description="Proton donor" evidence="4">
    <location>
        <position position="186"/>
    </location>
</feature>
<evidence type="ECO:0000313" key="9">
    <source>
        <dbReference type="Proteomes" id="UP000216074"/>
    </source>
</evidence>
<gene>
    <name evidence="8" type="ORF">BHAP_1093</name>
</gene>
<evidence type="ECO:0000259" key="7">
    <source>
        <dbReference type="Pfam" id="PF17851"/>
    </source>
</evidence>
<protein>
    <submittedName>
        <fullName evidence="8">Arabinofuranohydrolase</fullName>
    </submittedName>
</protein>